<dbReference type="EMBL" id="SRRZ01000024">
    <property type="protein sequence ID" value="NQE34076.1"/>
    <property type="molecule type" value="Genomic_DNA"/>
</dbReference>
<accession>A0ABX2CUK1</accession>
<keyword evidence="2" id="KW-1185">Reference proteome</keyword>
<protein>
    <recommendedName>
        <fullName evidence="3">InsA N-terminal domain-containing protein</fullName>
    </recommendedName>
</protein>
<evidence type="ECO:0000313" key="1">
    <source>
        <dbReference type="EMBL" id="NQE34076.1"/>
    </source>
</evidence>
<dbReference type="Proteomes" id="UP000702425">
    <property type="component" value="Unassembled WGS sequence"/>
</dbReference>
<evidence type="ECO:0008006" key="3">
    <source>
        <dbReference type="Google" id="ProtNLM"/>
    </source>
</evidence>
<organism evidence="1 2">
    <name type="scientific">Microcoleus asticus IPMA8</name>
    <dbReference type="NCBI Taxonomy" id="2563858"/>
    <lineage>
        <taxon>Bacteria</taxon>
        <taxon>Bacillati</taxon>
        <taxon>Cyanobacteriota</taxon>
        <taxon>Cyanophyceae</taxon>
        <taxon>Oscillatoriophycideae</taxon>
        <taxon>Oscillatoriales</taxon>
        <taxon>Microcoleaceae</taxon>
        <taxon>Microcoleus</taxon>
        <taxon>Microcoleus asticus</taxon>
    </lineage>
</organism>
<evidence type="ECO:0000313" key="2">
    <source>
        <dbReference type="Proteomes" id="UP000702425"/>
    </source>
</evidence>
<proteinExistence type="predicted"/>
<name>A0ABX2CUK1_9CYAN</name>
<sequence>MQYPEYQSTHVNKNGHKKGKQNYICVGCGRQFIDCSQPHKGYSENVKC</sequence>
<gene>
    <name evidence="1" type="ORF">E5S67_01799</name>
</gene>
<reference evidence="1 2" key="1">
    <citation type="journal article" date="2020" name="Sci. Rep.">
        <title>A novel cyanobacterial geosmin producer, revising GeoA distribution and dispersion patterns in Bacteria.</title>
        <authorList>
            <person name="Churro C."/>
            <person name="Semedo-Aguiar A.P."/>
            <person name="Silva A.D."/>
            <person name="Pereira-Leal J.B."/>
            <person name="Leite R.B."/>
        </authorList>
    </citation>
    <scope>NUCLEOTIDE SEQUENCE [LARGE SCALE GENOMIC DNA]</scope>
    <source>
        <strain evidence="1 2">IPMA8</strain>
    </source>
</reference>
<comment type="caution">
    <text evidence="1">The sequence shown here is derived from an EMBL/GenBank/DDBJ whole genome shotgun (WGS) entry which is preliminary data.</text>
</comment>